<comment type="similarity">
    <text evidence="2">Belongs to the GTP-binding SRP family.</text>
</comment>
<dbReference type="InterPro" id="IPR020006">
    <property type="entry name" value="FlhF"/>
</dbReference>
<name>A0A4P9VMK1_9GAMM</name>
<evidence type="ECO:0000256" key="9">
    <source>
        <dbReference type="ARBA" id="ARBA00023134"/>
    </source>
</evidence>
<dbReference type="EMBL" id="NDXW01000001">
    <property type="protein sequence ID" value="RDH43614.1"/>
    <property type="molecule type" value="Genomic_DNA"/>
</dbReference>
<comment type="subcellular location">
    <subcellularLocation>
        <location evidence="1">Cell membrane</location>
        <topology evidence="1">Peripheral membrane protein</topology>
        <orientation evidence="1">Cytoplasmic side</orientation>
    </subcellularLocation>
</comment>
<keyword evidence="6" id="KW-0547">Nucleotide-binding</keyword>
<dbReference type="GO" id="GO:0044781">
    <property type="term" value="P:bacterial-type flagellum organization"/>
    <property type="evidence" value="ECO:0007669"/>
    <property type="project" value="UniProtKB-UniRule"/>
</dbReference>
<dbReference type="GO" id="GO:0005525">
    <property type="term" value="F:GTP binding"/>
    <property type="evidence" value="ECO:0007669"/>
    <property type="project" value="UniProtKB-UniRule"/>
</dbReference>
<dbReference type="SMART" id="SM00382">
    <property type="entry name" value="AAA"/>
    <property type="match status" value="1"/>
</dbReference>
<dbReference type="GO" id="GO:0003924">
    <property type="term" value="F:GTPase activity"/>
    <property type="evidence" value="ECO:0007669"/>
    <property type="project" value="UniProtKB-UniRule"/>
</dbReference>
<proteinExistence type="inferred from homology"/>
<evidence type="ECO:0000256" key="7">
    <source>
        <dbReference type="ARBA" id="ARBA00022795"/>
    </source>
</evidence>
<dbReference type="Gene3D" id="3.40.50.300">
    <property type="entry name" value="P-loop containing nucleotide triphosphate hydrolases"/>
    <property type="match status" value="1"/>
</dbReference>
<keyword evidence="5" id="KW-1003">Cell membrane</keyword>
<feature type="region of interest" description="Disordered" evidence="14">
    <location>
        <begin position="50"/>
        <end position="69"/>
    </location>
</feature>
<dbReference type="PANTHER" id="PTHR43134">
    <property type="entry name" value="SIGNAL RECOGNITION PARTICLE RECEPTOR SUBUNIT ALPHA"/>
    <property type="match status" value="1"/>
</dbReference>
<organism evidence="17 18">
    <name type="scientific">Zooshikella ganghwensis</name>
    <dbReference type="NCBI Taxonomy" id="202772"/>
    <lineage>
        <taxon>Bacteria</taxon>
        <taxon>Pseudomonadati</taxon>
        <taxon>Pseudomonadota</taxon>
        <taxon>Gammaproteobacteria</taxon>
        <taxon>Oceanospirillales</taxon>
        <taxon>Zooshikellaceae</taxon>
        <taxon>Zooshikella</taxon>
    </lineage>
</organism>
<evidence type="ECO:0000256" key="10">
    <source>
        <dbReference type="ARBA" id="ARBA00023136"/>
    </source>
</evidence>
<reference evidence="17 18" key="1">
    <citation type="submission" date="2017-04" db="EMBL/GenBank/DDBJ databases">
        <title>Draft genome sequence of Zooshikella ganghwensis VG4 isolated from Red Sea sediments.</title>
        <authorList>
            <person name="Rehman Z."/>
            <person name="Alam I."/>
            <person name="Kamau A."/>
            <person name="Bajic V."/>
            <person name="Leiknes T."/>
        </authorList>
    </citation>
    <scope>NUCLEOTIDE SEQUENCE [LARGE SCALE GENOMIC DNA]</scope>
    <source>
        <strain evidence="17 18">VG4</strain>
    </source>
</reference>
<evidence type="ECO:0000313" key="17">
    <source>
        <dbReference type="EMBL" id="RDH43614.1"/>
    </source>
</evidence>
<evidence type="ECO:0000259" key="15">
    <source>
        <dbReference type="SMART" id="SM00382"/>
    </source>
</evidence>
<dbReference type="GO" id="GO:0006614">
    <property type="term" value="P:SRP-dependent cotranslational protein targeting to membrane"/>
    <property type="evidence" value="ECO:0007669"/>
    <property type="project" value="UniProtKB-UniRule"/>
</dbReference>
<dbReference type="Pfam" id="PF00448">
    <property type="entry name" value="SRP54"/>
    <property type="match status" value="1"/>
</dbReference>
<dbReference type="SUPFAM" id="SSF52540">
    <property type="entry name" value="P-loop containing nucleoside triphosphate hydrolases"/>
    <property type="match status" value="1"/>
</dbReference>
<dbReference type="Gene3D" id="1.20.120.1380">
    <property type="entry name" value="Flagellar FlhF biosynthesis protein, N domain"/>
    <property type="match status" value="1"/>
</dbReference>
<comment type="caution">
    <text evidence="17">The sequence shown here is derived from an EMBL/GenBank/DDBJ whole genome shotgun (WGS) entry which is preliminary data.</text>
</comment>
<evidence type="ECO:0000256" key="5">
    <source>
        <dbReference type="ARBA" id="ARBA00022475"/>
    </source>
</evidence>
<keyword evidence="10" id="KW-0472">Membrane</keyword>
<keyword evidence="8" id="KW-0653">Protein transport</keyword>
<dbReference type="AlphaFoldDB" id="A0A4P9VMK1"/>
<comment type="function">
    <text evidence="12">Necessary for flagellar biosynthesis. May be involved in translocation of the flagellum.</text>
</comment>
<sequence>MNIKRYFAADMRQALKLVKQELGADATILEQRRVAGGVELVVARDAPTIPSQASAASRHRSDTQKKDSTAAYKQNRAFAQDDEFHWQGHQVNQQMQSEPLARRQAPQQSLVDLAHYKQESRLRDTKNNKTVPTKSHKLNTPQTKARPSTNAYQDVQSHKSQQDKPYQEIQWQQKQALGDSQKQQHEQVGDTAPGLLTNLQQELHGMRMLLQQQMGQKAWGDFCQLNPVAAMVWRRLVGMGLSPQRSHAIVQNIPADSAVKVAWRHVLGQLSRLLNTTKRDLVDSGGIFALLGTTGSGKTTTVGKLAARYALQHGTESLGLITLDTFRIGACDQLKTLGRILNVPIRVVNDLSGLQQALDAFRSKSLILIDTAGLHPQDDNLQLQLNLLDQVRPMVRNFLVLATTSQRAVLEQAIDTYSTAQTVGTILTKVDETHNLGESLDMVMAAQLAVSYYADGQRIPEDIALARSHTLLSRAVAISGALAEDDAAWLVQQEWTIAGHSLFNECAVG</sequence>
<dbReference type="InterPro" id="IPR003593">
    <property type="entry name" value="AAA+_ATPase"/>
</dbReference>
<dbReference type="PANTHER" id="PTHR43134:SF3">
    <property type="entry name" value="FLAGELLAR BIOSYNTHESIS PROTEIN FLHF"/>
    <property type="match status" value="1"/>
</dbReference>
<keyword evidence="17" id="KW-0282">Flagellum</keyword>
<evidence type="ECO:0000256" key="3">
    <source>
        <dbReference type="ARBA" id="ARBA00014919"/>
    </source>
</evidence>
<evidence type="ECO:0000256" key="11">
    <source>
        <dbReference type="ARBA" id="ARBA00023225"/>
    </source>
</evidence>
<evidence type="ECO:0000256" key="2">
    <source>
        <dbReference type="ARBA" id="ARBA00008531"/>
    </source>
</evidence>
<evidence type="ECO:0000256" key="13">
    <source>
        <dbReference type="NCBIfam" id="TIGR03499"/>
    </source>
</evidence>
<protein>
    <recommendedName>
        <fullName evidence="3 13">Flagellar biosynthesis protein FlhF</fullName>
    </recommendedName>
</protein>
<keyword evidence="4" id="KW-0813">Transport</keyword>
<dbReference type="GO" id="GO:0005886">
    <property type="term" value="C:plasma membrane"/>
    <property type="evidence" value="ECO:0007669"/>
    <property type="project" value="UniProtKB-SubCell"/>
</dbReference>
<evidence type="ECO:0000256" key="6">
    <source>
        <dbReference type="ARBA" id="ARBA00022741"/>
    </source>
</evidence>
<feature type="compositionally biased region" description="Basic and acidic residues" evidence="14">
    <location>
        <begin position="59"/>
        <end position="68"/>
    </location>
</feature>
<feature type="region of interest" description="Disordered" evidence="14">
    <location>
        <begin position="116"/>
        <end position="187"/>
    </location>
</feature>
<evidence type="ECO:0000256" key="14">
    <source>
        <dbReference type="SAM" id="MobiDB-lite"/>
    </source>
</evidence>
<keyword evidence="9" id="KW-0342">GTP-binding</keyword>
<evidence type="ECO:0000256" key="4">
    <source>
        <dbReference type="ARBA" id="ARBA00022448"/>
    </source>
</evidence>
<dbReference type="GO" id="GO:0015031">
    <property type="term" value="P:protein transport"/>
    <property type="evidence" value="ECO:0007669"/>
    <property type="project" value="UniProtKB-KW"/>
</dbReference>
<dbReference type="InterPro" id="IPR027417">
    <property type="entry name" value="P-loop_NTPase"/>
</dbReference>
<feature type="compositionally biased region" description="Polar residues" evidence="14">
    <location>
        <begin position="169"/>
        <end position="181"/>
    </location>
</feature>
<dbReference type="InterPro" id="IPR047040">
    <property type="entry name" value="FlhF__GTPase_dom"/>
</dbReference>
<feature type="compositionally biased region" description="Polar residues" evidence="14">
    <location>
        <begin position="128"/>
        <end position="155"/>
    </location>
</feature>
<evidence type="ECO:0000256" key="1">
    <source>
        <dbReference type="ARBA" id="ARBA00004413"/>
    </source>
</evidence>
<dbReference type="GO" id="GO:0005047">
    <property type="term" value="F:signal recognition particle binding"/>
    <property type="evidence" value="ECO:0007669"/>
    <property type="project" value="TreeGrafter"/>
</dbReference>
<feature type="compositionally biased region" description="Basic and acidic residues" evidence="14">
    <location>
        <begin position="116"/>
        <end position="127"/>
    </location>
</feature>
<feature type="domain" description="AAA+ ATPase" evidence="15">
    <location>
        <begin position="284"/>
        <end position="482"/>
    </location>
</feature>
<dbReference type="RefSeq" id="WP_112477542.1">
    <property type="nucleotide sequence ID" value="NZ_NDXW01000001.1"/>
</dbReference>
<keyword evidence="11" id="KW-1006">Bacterial flagellum protein export</keyword>
<evidence type="ECO:0000256" key="12">
    <source>
        <dbReference type="ARBA" id="ARBA00025337"/>
    </source>
</evidence>
<dbReference type="CDD" id="cd17873">
    <property type="entry name" value="FlhF"/>
    <property type="match status" value="1"/>
</dbReference>
<dbReference type="InterPro" id="IPR000897">
    <property type="entry name" value="SRP54_GTPase_dom"/>
</dbReference>
<keyword evidence="17" id="KW-0966">Cell projection</keyword>
<evidence type="ECO:0000313" key="18">
    <source>
        <dbReference type="Proteomes" id="UP000257039"/>
    </source>
</evidence>
<evidence type="ECO:0000256" key="8">
    <source>
        <dbReference type="ARBA" id="ARBA00022927"/>
    </source>
</evidence>
<feature type="domain" description="SRP54-type proteins GTP-binding" evidence="16">
    <location>
        <begin position="285"/>
        <end position="477"/>
    </location>
</feature>
<keyword evidence="17" id="KW-0969">Cilium</keyword>
<dbReference type="FunFam" id="3.40.50.300:FF:000695">
    <property type="entry name" value="Flagellar biosynthesis regulator FlhF"/>
    <property type="match status" value="1"/>
</dbReference>
<gene>
    <name evidence="17" type="primary">flhF</name>
    <name evidence="17" type="ORF">B9G39_09250</name>
</gene>
<accession>A0A4P9VMK1</accession>
<feature type="compositionally biased region" description="Basic and acidic residues" evidence="14">
    <location>
        <begin position="156"/>
        <end position="166"/>
    </location>
</feature>
<dbReference type="NCBIfam" id="TIGR03499">
    <property type="entry name" value="FlhF"/>
    <property type="match status" value="1"/>
</dbReference>
<keyword evidence="7" id="KW-1005">Bacterial flagellum biogenesis</keyword>
<dbReference type="Proteomes" id="UP000257039">
    <property type="component" value="Unassembled WGS sequence"/>
</dbReference>
<keyword evidence="18" id="KW-1185">Reference proteome</keyword>
<dbReference type="SMART" id="SM00962">
    <property type="entry name" value="SRP54"/>
    <property type="match status" value="1"/>
</dbReference>
<evidence type="ECO:0000259" key="16">
    <source>
        <dbReference type="SMART" id="SM00962"/>
    </source>
</evidence>